<dbReference type="AlphaFoldDB" id="A0A9X1YUC3"/>
<evidence type="ECO:0000313" key="21">
    <source>
        <dbReference type="Proteomes" id="UP001155059"/>
    </source>
</evidence>
<evidence type="ECO:0000256" key="13">
    <source>
        <dbReference type="ARBA" id="ARBA00049187"/>
    </source>
</evidence>
<comment type="miscellaneous">
    <text evidence="17">The active site is a redox-active disulfide bond.</text>
</comment>
<comment type="catalytic activity">
    <reaction evidence="13 17">
        <text>N(6)-[(R)-dihydrolipoyl]-L-lysyl-[protein] + NAD(+) = N(6)-[(R)-lipoyl]-L-lysyl-[protein] + NADH + H(+)</text>
        <dbReference type="Rhea" id="RHEA:15045"/>
        <dbReference type="Rhea" id="RHEA-COMP:10474"/>
        <dbReference type="Rhea" id="RHEA-COMP:10475"/>
        <dbReference type="ChEBI" id="CHEBI:15378"/>
        <dbReference type="ChEBI" id="CHEBI:57540"/>
        <dbReference type="ChEBI" id="CHEBI:57945"/>
        <dbReference type="ChEBI" id="CHEBI:83099"/>
        <dbReference type="ChEBI" id="CHEBI:83100"/>
        <dbReference type="EC" id="1.8.1.4"/>
    </reaction>
</comment>
<dbReference type="InterPro" id="IPR001100">
    <property type="entry name" value="Pyr_nuc-diS_OxRdtase"/>
</dbReference>
<feature type="binding site" evidence="15">
    <location>
        <position position="53"/>
    </location>
    <ligand>
        <name>FAD</name>
        <dbReference type="ChEBI" id="CHEBI:57692"/>
    </ligand>
</feature>
<dbReference type="InterPro" id="IPR023753">
    <property type="entry name" value="FAD/NAD-binding_dom"/>
</dbReference>
<evidence type="ECO:0000256" key="10">
    <source>
        <dbReference type="ARBA" id="ARBA00023027"/>
    </source>
</evidence>
<dbReference type="GO" id="GO:0004148">
    <property type="term" value="F:dihydrolipoyl dehydrogenase (NADH) activity"/>
    <property type="evidence" value="ECO:0007669"/>
    <property type="project" value="UniProtKB-EC"/>
</dbReference>
<keyword evidence="6" id="KW-0963">Cytoplasm</keyword>
<dbReference type="PROSITE" id="PS00076">
    <property type="entry name" value="PYRIDINE_REDOX_1"/>
    <property type="match status" value="1"/>
</dbReference>
<dbReference type="EMBL" id="JALQCW010000023">
    <property type="protein sequence ID" value="MCK9798282.1"/>
    <property type="molecule type" value="Genomic_DNA"/>
</dbReference>
<dbReference type="InterPro" id="IPR006258">
    <property type="entry name" value="Lipoamide_DH"/>
</dbReference>
<feature type="domain" description="FAD/NAD(P)-binding" evidence="19">
    <location>
        <begin position="8"/>
        <end position="325"/>
    </location>
</feature>
<feature type="active site" description="Proton acceptor" evidence="14">
    <location>
        <position position="442"/>
    </location>
</feature>
<dbReference type="PANTHER" id="PTHR22912:SF160">
    <property type="entry name" value="DIHYDROLIPOYL DEHYDROGENASE"/>
    <property type="match status" value="1"/>
</dbReference>
<reference evidence="20 21" key="1">
    <citation type="journal article" date="2022" name="Int. J. Syst. Evol. Microbiol.">
        <title>Pseudomonas aegrilactucae sp. nov. and Pseudomonas morbosilactucae sp. nov., pathogens causing bacterial rot of lettuce in Japan.</title>
        <authorList>
            <person name="Sawada H."/>
            <person name="Fujikawa T."/>
            <person name="Satou M."/>
        </authorList>
    </citation>
    <scope>NUCLEOTIDE SEQUENCE [LARGE SCALE GENOMIC DNA]</scope>
    <source>
        <strain evidence="20 21">MAFF 302030</strain>
    </source>
</reference>
<dbReference type="SUPFAM" id="SSF51905">
    <property type="entry name" value="FAD/NAD(P)-binding domain"/>
    <property type="match status" value="1"/>
</dbReference>
<feature type="binding site" evidence="15">
    <location>
        <begin position="316"/>
        <end position="319"/>
    </location>
    <ligand>
        <name>FAD</name>
        <dbReference type="ChEBI" id="CHEBI:57692"/>
    </ligand>
</feature>
<feature type="binding site" evidence="15">
    <location>
        <begin position="145"/>
        <end position="147"/>
    </location>
    <ligand>
        <name>FAD</name>
        <dbReference type="ChEBI" id="CHEBI:57692"/>
    </ligand>
</feature>
<keyword evidence="7 17" id="KW-0285">Flavoprotein</keyword>
<dbReference type="Pfam" id="PF02852">
    <property type="entry name" value="Pyr_redox_dim"/>
    <property type="match status" value="1"/>
</dbReference>
<dbReference type="PRINTS" id="PR00368">
    <property type="entry name" value="FADPNR"/>
</dbReference>
<dbReference type="PANTHER" id="PTHR22912">
    <property type="entry name" value="DISULFIDE OXIDOREDUCTASE"/>
    <property type="match status" value="1"/>
</dbReference>
<dbReference type="InterPro" id="IPR012999">
    <property type="entry name" value="Pyr_OxRdtase_I_AS"/>
</dbReference>
<feature type="binding site" evidence="15">
    <location>
        <position position="310"/>
    </location>
    <ligand>
        <name>FAD</name>
        <dbReference type="ChEBI" id="CHEBI:57692"/>
    </ligand>
</feature>
<sequence>MQQILNTQLLIIGGGPGGYVAAIRAGQLGISTILVEGQSLGGTCLNIGCIPSKALIHVAEQFHQTRHHSQGSALGIEVAAPTLNIGKSVEWKDGIVDRLTTGVAALLKKHKVQVIQGWAQVIDGKTVEVSSANTRIQCEHLLLATGSKSINLPMLPLGGPIISSTEALAPKALPKRLIVVGGGYIGLELGIAYRKLGADVSVVEAQERMLPAYDAELTQPVLESVKQLGIKLYLKHSVQGFDAASSTLQVSAPDGETLNLETDQVLVAVGRKPNTQGWNLEALNLDMQGAAIKIDNRCQTSMRNVWAIGDLSGEPMLAHRAMAQGEMVAELIAGQHREFNPAAIPAVCFTDPELVVVGKTPDEAKAAGLDCLVSSFPFAANGRAMTLESKSGFVRVVARRDNHLIVGWQAVGVGVSELSTAFAQSLEMGARLEDIAGTIHAHPTLGEAVQEAALRALGHALHL</sequence>
<dbReference type="PIRSF" id="PIRSF000350">
    <property type="entry name" value="Mercury_reductase_MerA"/>
    <property type="match status" value="1"/>
</dbReference>
<evidence type="ECO:0000256" key="12">
    <source>
        <dbReference type="ARBA" id="ARBA00023284"/>
    </source>
</evidence>
<dbReference type="GO" id="GO:0006103">
    <property type="term" value="P:2-oxoglutarate metabolic process"/>
    <property type="evidence" value="ECO:0007669"/>
    <property type="project" value="TreeGrafter"/>
</dbReference>
<keyword evidence="11" id="KW-1015">Disulfide bond</keyword>
<evidence type="ECO:0000259" key="18">
    <source>
        <dbReference type="Pfam" id="PF02852"/>
    </source>
</evidence>
<proteinExistence type="inferred from homology"/>
<keyword evidence="12 17" id="KW-0676">Redox-active center</keyword>
<dbReference type="Pfam" id="PF07992">
    <property type="entry name" value="Pyr_redox_2"/>
    <property type="match status" value="1"/>
</dbReference>
<accession>A0A9X1YUC3</accession>
<comment type="subunit">
    <text evidence="3">Homodimer.</text>
</comment>
<evidence type="ECO:0000256" key="2">
    <source>
        <dbReference type="ARBA" id="ARBA00007532"/>
    </source>
</evidence>
<keyword evidence="10 15" id="KW-0520">NAD</keyword>
<comment type="similarity">
    <text evidence="2 17">Belongs to the class-I pyridine nucleotide-disulfide oxidoreductase family.</text>
</comment>
<dbReference type="PRINTS" id="PR00411">
    <property type="entry name" value="PNDRDTASEI"/>
</dbReference>
<evidence type="ECO:0000259" key="19">
    <source>
        <dbReference type="Pfam" id="PF07992"/>
    </source>
</evidence>
<evidence type="ECO:0000256" key="1">
    <source>
        <dbReference type="ARBA" id="ARBA00004496"/>
    </source>
</evidence>
<evidence type="ECO:0000256" key="9">
    <source>
        <dbReference type="ARBA" id="ARBA00023002"/>
    </source>
</evidence>
<evidence type="ECO:0000256" key="5">
    <source>
        <dbReference type="ARBA" id="ARBA00016961"/>
    </source>
</evidence>
<evidence type="ECO:0000256" key="4">
    <source>
        <dbReference type="ARBA" id="ARBA00012608"/>
    </source>
</evidence>
<dbReference type="InterPro" id="IPR050151">
    <property type="entry name" value="Class-I_Pyr_Nuc-Dis_Oxidored"/>
</dbReference>
<keyword evidence="15" id="KW-0547">Nucleotide-binding</keyword>
<dbReference type="InterPro" id="IPR036188">
    <property type="entry name" value="FAD/NAD-bd_sf"/>
</dbReference>
<dbReference type="InterPro" id="IPR004099">
    <property type="entry name" value="Pyr_nucl-diS_OxRdtase_dimer"/>
</dbReference>
<dbReference type="NCBIfam" id="TIGR01350">
    <property type="entry name" value="lipoamide_DH"/>
    <property type="match status" value="1"/>
</dbReference>
<keyword evidence="8 15" id="KW-0274">FAD</keyword>
<dbReference type="Gene3D" id="3.50.50.60">
    <property type="entry name" value="FAD/NAD(P)-binding domain"/>
    <property type="match status" value="2"/>
</dbReference>
<dbReference type="InterPro" id="IPR016156">
    <property type="entry name" value="FAD/NAD-linked_Rdtase_dimer_sf"/>
</dbReference>
<feature type="disulfide bond" description="Redox-active" evidence="16">
    <location>
        <begin position="44"/>
        <end position="49"/>
    </location>
</feature>
<feature type="binding site" evidence="15">
    <location>
        <position position="204"/>
    </location>
    <ligand>
        <name>NAD(+)</name>
        <dbReference type="ChEBI" id="CHEBI:57540"/>
    </ligand>
</feature>
<dbReference type="EC" id="1.8.1.4" evidence="4 17"/>
<protein>
    <recommendedName>
        <fullName evidence="5 17">Dihydrolipoyl dehydrogenase</fullName>
        <ecNumber evidence="4 17">1.8.1.4</ecNumber>
    </recommendedName>
</protein>
<dbReference type="RefSeq" id="WP_268265173.1">
    <property type="nucleotide sequence ID" value="NZ_JALQCW010000023.1"/>
</dbReference>
<evidence type="ECO:0000313" key="20">
    <source>
        <dbReference type="EMBL" id="MCK9798282.1"/>
    </source>
</evidence>
<evidence type="ECO:0000256" key="16">
    <source>
        <dbReference type="PIRSR" id="PIRSR000350-4"/>
    </source>
</evidence>
<name>A0A9X1YUC3_9PSED</name>
<evidence type="ECO:0000256" key="11">
    <source>
        <dbReference type="ARBA" id="ARBA00023157"/>
    </source>
</evidence>
<dbReference type="Proteomes" id="UP001155059">
    <property type="component" value="Unassembled WGS sequence"/>
</dbReference>
<comment type="cofactor">
    <cofactor evidence="15 17">
        <name>FAD</name>
        <dbReference type="ChEBI" id="CHEBI:57692"/>
    </cofactor>
    <text evidence="15 17">Binds 1 FAD per subunit.</text>
</comment>
<evidence type="ECO:0000256" key="8">
    <source>
        <dbReference type="ARBA" id="ARBA00022827"/>
    </source>
</evidence>
<reference evidence="20 21" key="2">
    <citation type="journal article" date="2023" name="Plant Pathol.">
        <title>Dismantling and reorganizing Pseudomonas marginalis sensu#lato.</title>
        <authorList>
            <person name="Sawada H."/>
            <person name="Fujikawa T."/>
            <person name="Satou M."/>
        </authorList>
    </citation>
    <scope>NUCLEOTIDE SEQUENCE [LARGE SCALE GENOMIC DNA]</scope>
    <source>
        <strain evidence="20 21">MAFF 302030</strain>
    </source>
</reference>
<gene>
    <name evidence="20" type="primary">lpdA</name>
    <name evidence="20" type="ORF">M1B34_11240</name>
</gene>
<evidence type="ECO:0000256" key="17">
    <source>
        <dbReference type="RuleBase" id="RU003692"/>
    </source>
</evidence>
<dbReference type="FunFam" id="3.30.390.30:FF:000001">
    <property type="entry name" value="Dihydrolipoyl dehydrogenase"/>
    <property type="match status" value="1"/>
</dbReference>
<feature type="binding site" evidence="15">
    <location>
        <begin position="181"/>
        <end position="188"/>
    </location>
    <ligand>
        <name>NAD(+)</name>
        <dbReference type="ChEBI" id="CHEBI:57540"/>
    </ligand>
</feature>
<evidence type="ECO:0000256" key="15">
    <source>
        <dbReference type="PIRSR" id="PIRSR000350-3"/>
    </source>
</evidence>
<comment type="subcellular location">
    <subcellularLocation>
        <location evidence="1">Cytoplasm</location>
    </subcellularLocation>
</comment>
<evidence type="ECO:0000256" key="3">
    <source>
        <dbReference type="ARBA" id="ARBA00011738"/>
    </source>
</evidence>
<feature type="domain" description="Pyridine nucleotide-disulphide oxidoreductase dimerisation" evidence="18">
    <location>
        <begin position="344"/>
        <end position="453"/>
    </location>
</feature>
<keyword evidence="9 17" id="KW-0560">Oxidoreductase</keyword>
<comment type="caution">
    <text evidence="20">The sequence shown here is derived from an EMBL/GenBank/DDBJ whole genome shotgun (WGS) entry which is preliminary data.</text>
</comment>
<organism evidence="20 21">
    <name type="scientific">Pseudomonas morbosilactucae</name>
    <dbReference type="NCBI Taxonomy" id="2938197"/>
    <lineage>
        <taxon>Bacteria</taxon>
        <taxon>Pseudomonadati</taxon>
        <taxon>Pseudomonadota</taxon>
        <taxon>Gammaproteobacteria</taxon>
        <taxon>Pseudomonadales</taxon>
        <taxon>Pseudomonadaceae</taxon>
        <taxon>Pseudomonas</taxon>
    </lineage>
</organism>
<evidence type="ECO:0000256" key="7">
    <source>
        <dbReference type="ARBA" id="ARBA00022630"/>
    </source>
</evidence>
<feature type="binding site" evidence="15">
    <location>
        <position position="270"/>
    </location>
    <ligand>
        <name>NAD(+)</name>
        <dbReference type="ChEBI" id="CHEBI:57540"/>
    </ligand>
</feature>
<dbReference type="SUPFAM" id="SSF55424">
    <property type="entry name" value="FAD/NAD-linked reductases, dimerisation (C-terminal) domain"/>
    <property type="match status" value="1"/>
</dbReference>
<dbReference type="GO" id="GO:0050660">
    <property type="term" value="F:flavin adenine dinucleotide binding"/>
    <property type="evidence" value="ECO:0007669"/>
    <property type="project" value="InterPro"/>
</dbReference>
<evidence type="ECO:0000256" key="14">
    <source>
        <dbReference type="PIRSR" id="PIRSR000350-2"/>
    </source>
</evidence>
<dbReference type="GO" id="GO:0005737">
    <property type="term" value="C:cytoplasm"/>
    <property type="evidence" value="ECO:0007669"/>
    <property type="project" value="UniProtKB-SubCell"/>
</dbReference>
<evidence type="ECO:0000256" key="6">
    <source>
        <dbReference type="ARBA" id="ARBA00022490"/>
    </source>
</evidence>
<dbReference type="Gene3D" id="3.30.390.30">
    <property type="match status" value="1"/>
</dbReference>